<dbReference type="eggNOG" id="COG3571">
    <property type="taxonomic scope" value="Bacteria"/>
</dbReference>
<dbReference type="SUPFAM" id="SSF53474">
    <property type="entry name" value="alpha/beta-Hydrolases"/>
    <property type="match status" value="1"/>
</dbReference>
<dbReference type="Pfam" id="PF20408">
    <property type="entry name" value="Abhydrolase_11"/>
    <property type="match status" value="1"/>
</dbReference>
<dbReference type="PANTHER" id="PTHR13136:SF11">
    <property type="entry name" value="TESTIS-EXPRESSED PROTEIN 30"/>
    <property type="match status" value="1"/>
</dbReference>
<dbReference type="PANTHER" id="PTHR13136">
    <property type="entry name" value="TESTIS DEVELOPMENT PROTEIN PRTD"/>
    <property type="match status" value="1"/>
</dbReference>
<evidence type="ECO:0000259" key="1">
    <source>
        <dbReference type="Pfam" id="PF20408"/>
    </source>
</evidence>
<proteinExistence type="predicted"/>
<evidence type="ECO:0000313" key="3">
    <source>
        <dbReference type="Proteomes" id="UP000003374"/>
    </source>
</evidence>
<dbReference type="InterPro" id="IPR029058">
    <property type="entry name" value="AB_hydrolase_fold"/>
</dbReference>
<dbReference type="HOGENOM" id="CLU_072792_1_0_6"/>
<sequence length="211" mass="23264">MVEIAKDSWLIDGPESELSVVLAHGAGAPMDSEFMNVMAAGMARHGLRVVRFEFPYMAARRGDGKKRPPDREPTLLECWRGVLRELGAAERRVIGGKSLGGRMASLIADELGVAGLICLGYPFHPPGRPERLRIDHLRSLQTPALILQGERDSLGRRDEVLGYPLAPAIRLDWLPDGDHSFKPRQASGRTLADNLAQAVQWATAFIDRLPR</sequence>
<dbReference type="EMBL" id="AAOF01000031">
    <property type="protein sequence ID" value="EAR20189.1"/>
    <property type="molecule type" value="Genomic_DNA"/>
</dbReference>
<dbReference type="STRING" id="314278.NB231_13791"/>
<feature type="domain" description="KANL3/Tex30 alpha/beta hydrolase-like" evidence="1">
    <location>
        <begin position="19"/>
        <end position="206"/>
    </location>
</feature>
<dbReference type="InterPro" id="IPR046879">
    <property type="entry name" value="KANL3/Tex30_Abhydrolase"/>
</dbReference>
<accession>A4BVR7</accession>
<dbReference type="RefSeq" id="WP_005003598.1">
    <property type="nucleotide sequence ID" value="NZ_CH672427.1"/>
</dbReference>
<gene>
    <name evidence="2" type="ORF">NB231_13791</name>
</gene>
<evidence type="ECO:0000313" key="2">
    <source>
        <dbReference type="EMBL" id="EAR20189.1"/>
    </source>
</evidence>
<dbReference type="Gene3D" id="3.40.50.1820">
    <property type="entry name" value="alpha/beta hydrolase"/>
    <property type="match status" value="1"/>
</dbReference>
<dbReference type="ESTHER" id="9gamm-a4bvr7">
    <property type="family name" value="NLS3-Tex30"/>
</dbReference>
<keyword evidence="3" id="KW-1185">Reference proteome</keyword>
<comment type="caution">
    <text evidence="2">The sequence shown here is derived from an EMBL/GenBank/DDBJ whole genome shotgun (WGS) entry which is preliminary data.</text>
</comment>
<dbReference type="Proteomes" id="UP000003374">
    <property type="component" value="Unassembled WGS sequence"/>
</dbReference>
<dbReference type="InterPro" id="IPR026555">
    <property type="entry name" value="NSL3/Tex30"/>
</dbReference>
<protein>
    <recommendedName>
        <fullName evidence="1">KANL3/Tex30 alpha/beta hydrolase-like domain-containing protein</fullName>
    </recommendedName>
</protein>
<dbReference type="AlphaFoldDB" id="A4BVR7"/>
<name>A4BVR7_9GAMM</name>
<dbReference type="OrthoDB" id="652634at2"/>
<organism evidence="2 3">
    <name type="scientific">Nitrococcus mobilis Nb-231</name>
    <dbReference type="NCBI Taxonomy" id="314278"/>
    <lineage>
        <taxon>Bacteria</taxon>
        <taxon>Pseudomonadati</taxon>
        <taxon>Pseudomonadota</taxon>
        <taxon>Gammaproteobacteria</taxon>
        <taxon>Chromatiales</taxon>
        <taxon>Ectothiorhodospiraceae</taxon>
        <taxon>Nitrococcus</taxon>
    </lineage>
</organism>
<reference evidence="2 3" key="1">
    <citation type="submission" date="2006-02" db="EMBL/GenBank/DDBJ databases">
        <authorList>
            <person name="Waterbury J."/>
            <person name="Ferriera S."/>
            <person name="Johnson J."/>
            <person name="Kravitz S."/>
            <person name="Halpern A."/>
            <person name="Remington K."/>
            <person name="Beeson K."/>
            <person name="Tran B."/>
            <person name="Rogers Y.-H."/>
            <person name="Friedman R."/>
            <person name="Venter J.C."/>
        </authorList>
    </citation>
    <scope>NUCLEOTIDE SEQUENCE [LARGE SCALE GENOMIC DNA]</scope>
    <source>
        <strain evidence="2 3">Nb-231</strain>
    </source>
</reference>